<protein>
    <recommendedName>
        <fullName evidence="1">dATP/dGTP diphosphohydrolase N-terminal domain-containing protein</fullName>
    </recommendedName>
</protein>
<dbReference type="STRING" id="1921510.BSL82_09980"/>
<gene>
    <name evidence="2" type="ORF">BSL82_09980</name>
</gene>
<dbReference type="AlphaFoldDB" id="A0A1L3ZVD8"/>
<dbReference type="RefSeq" id="WP_072597269.1">
    <property type="nucleotide sequence ID" value="NZ_CP018221.1"/>
</dbReference>
<dbReference type="Proteomes" id="UP000182063">
    <property type="component" value="Chromosome"/>
</dbReference>
<evidence type="ECO:0000259" key="1">
    <source>
        <dbReference type="Pfam" id="PF18909"/>
    </source>
</evidence>
<dbReference type="OrthoDB" id="4569478at2"/>
<sequence>MSDSKPTNPKDAIASGKLPLHLVPDALKAYCALALAEGAMKYGTANWRAAGVRTSIYIAALGRHLGKWWNGEECDPVTKVPHLANAVACLAIIIDAKHSGKLTDDRPPAQPDLSALIDGFAANVEHLQQLFADKHPKHWSINDNIPEEALA</sequence>
<reference evidence="3" key="1">
    <citation type="submission" date="2016-11" db="EMBL/GenBank/DDBJ databases">
        <title>Complete Genome Sequence of alachlor-degrading Sphingomonas sp. strain JJ-A5.</title>
        <authorList>
            <person name="Lee H."/>
            <person name="Ka J.-O."/>
        </authorList>
    </citation>
    <scope>NUCLEOTIDE SEQUENCE [LARGE SCALE GENOMIC DNA]</scope>
    <source>
        <strain evidence="3">JJ-A5</strain>
    </source>
</reference>
<dbReference type="Pfam" id="PF18909">
    <property type="entry name" value="dGTP_diPhyd_N"/>
    <property type="match status" value="1"/>
</dbReference>
<feature type="domain" description="dATP/dGTP diphosphohydrolase N-terminal" evidence="1">
    <location>
        <begin position="8"/>
        <end position="106"/>
    </location>
</feature>
<name>A0A1L3ZVD8_9SPHN</name>
<dbReference type="EMBL" id="CP018221">
    <property type="protein sequence ID" value="API59601.1"/>
    <property type="molecule type" value="Genomic_DNA"/>
</dbReference>
<evidence type="ECO:0000313" key="3">
    <source>
        <dbReference type="Proteomes" id="UP000182063"/>
    </source>
</evidence>
<accession>A0A1L3ZVD8</accession>
<dbReference type="KEGG" id="sphj:BSL82_09980"/>
<organism evidence="2 3">
    <name type="scientific">Tardibacter chloracetimidivorans</name>
    <dbReference type="NCBI Taxonomy" id="1921510"/>
    <lineage>
        <taxon>Bacteria</taxon>
        <taxon>Pseudomonadati</taxon>
        <taxon>Pseudomonadota</taxon>
        <taxon>Alphaproteobacteria</taxon>
        <taxon>Sphingomonadales</taxon>
        <taxon>Sphingomonadaceae</taxon>
        <taxon>Tardibacter</taxon>
    </lineage>
</organism>
<dbReference type="InterPro" id="IPR044038">
    <property type="entry name" value="dATP/dGTP_diPOhydrolase_N"/>
</dbReference>
<keyword evidence="3" id="KW-1185">Reference proteome</keyword>
<evidence type="ECO:0000313" key="2">
    <source>
        <dbReference type="EMBL" id="API59601.1"/>
    </source>
</evidence>
<proteinExistence type="predicted"/>